<organism evidence="3 4">
    <name type="scientific">Allomyces macrogynus (strain ATCC 38327)</name>
    <name type="common">Allomyces javanicus var. macrogynus</name>
    <dbReference type="NCBI Taxonomy" id="578462"/>
    <lineage>
        <taxon>Eukaryota</taxon>
        <taxon>Fungi</taxon>
        <taxon>Fungi incertae sedis</taxon>
        <taxon>Blastocladiomycota</taxon>
        <taxon>Blastocladiomycetes</taxon>
        <taxon>Blastocladiales</taxon>
        <taxon>Blastocladiaceae</taxon>
        <taxon>Allomyces</taxon>
    </lineage>
</organism>
<feature type="region of interest" description="Disordered" evidence="1">
    <location>
        <begin position="1"/>
        <end position="23"/>
    </location>
</feature>
<evidence type="ECO:0000313" key="3">
    <source>
        <dbReference type="EMBL" id="KNE67189.1"/>
    </source>
</evidence>
<dbReference type="Gene3D" id="1.10.150.50">
    <property type="entry name" value="Transcription Factor, Ets-1"/>
    <property type="match status" value="1"/>
</dbReference>
<keyword evidence="2" id="KW-1133">Transmembrane helix</keyword>
<dbReference type="InterPro" id="IPR013761">
    <property type="entry name" value="SAM/pointed_sf"/>
</dbReference>
<dbReference type="OrthoDB" id="10466600at2759"/>
<evidence type="ECO:0000313" key="4">
    <source>
        <dbReference type="Proteomes" id="UP000054350"/>
    </source>
</evidence>
<reference evidence="3 4" key="1">
    <citation type="submission" date="2009-11" db="EMBL/GenBank/DDBJ databases">
        <title>Annotation of Allomyces macrogynus ATCC 38327.</title>
        <authorList>
            <consortium name="The Broad Institute Genome Sequencing Platform"/>
            <person name="Russ C."/>
            <person name="Cuomo C."/>
            <person name="Burger G."/>
            <person name="Gray M.W."/>
            <person name="Holland P.W.H."/>
            <person name="King N."/>
            <person name="Lang F.B.F."/>
            <person name="Roger A.J."/>
            <person name="Ruiz-Trillo I."/>
            <person name="Young S.K."/>
            <person name="Zeng Q."/>
            <person name="Gargeya S."/>
            <person name="Fitzgerald M."/>
            <person name="Haas B."/>
            <person name="Abouelleil A."/>
            <person name="Alvarado L."/>
            <person name="Arachchi H.M."/>
            <person name="Berlin A."/>
            <person name="Chapman S.B."/>
            <person name="Gearin G."/>
            <person name="Goldberg J."/>
            <person name="Griggs A."/>
            <person name="Gujja S."/>
            <person name="Hansen M."/>
            <person name="Heiman D."/>
            <person name="Howarth C."/>
            <person name="Larimer J."/>
            <person name="Lui A."/>
            <person name="MacDonald P.J.P."/>
            <person name="McCowen C."/>
            <person name="Montmayeur A."/>
            <person name="Murphy C."/>
            <person name="Neiman D."/>
            <person name="Pearson M."/>
            <person name="Priest M."/>
            <person name="Roberts A."/>
            <person name="Saif S."/>
            <person name="Shea T."/>
            <person name="Sisk P."/>
            <person name="Stolte C."/>
            <person name="Sykes S."/>
            <person name="Wortman J."/>
            <person name="Nusbaum C."/>
            <person name="Birren B."/>
        </authorList>
    </citation>
    <scope>NUCLEOTIDE SEQUENCE [LARGE SCALE GENOMIC DNA]</scope>
    <source>
        <strain evidence="3 4">ATCC 38327</strain>
    </source>
</reference>
<dbReference type="EMBL" id="GG745352">
    <property type="protein sequence ID" value="KNE67189.1"/>
    <property type="molecule type" value="Genomic_DNA"/>
</dbReference>
<sequence>MSSSLASSGTRSRTSSTASGAGTWTSDDVASWIRALQLPLPIESKLLAHVYDHNIDGTRLVGVATADLVAGAGLPRVWADVVVAHVRTLRLSRAAVPMDETTALHLSLLADLTAGLDAVRDAAVAAAVDAVDVKLREVEAAVVAKVDAWIADATAELARIVRDEVKTGMRVTQLNRDEVKAGHGLLHAGQGRGGLLDGRVSADFREGLGVGIVLVLLLMLLARQVFG</sequence>
<evidence type="ECO:0000256" key="1">
    <source>
        <dbReference type="SAM" id="MobiDB-lite"/>
    </source>
</evidence>
<proteinExistence type="predicted"/>
<keyword evidence="2" id="KW-0472">Membrane</keyword>
<keyword evidence="4" id="KW-1185">Reference proteome</keyword>
<dbReference type="AlphaFoldDB" id="A0A0L0SXY3"/>
<dbReference type="VEuPathDB" id="FungiDB:AMAG_12256"/>
<feature type="transmembrane region" description="Helical" evidence="2">
    <location>
        <begin position="208"/>
        <end position="226"/>
    </location>
</feature>
<evidence type="ECO:0008006" key="5">
    <source>
        <dbReference type="Google" id="ProtNLM"/>
    </source>
</evidence>
<dbReference type="Proteomes" id="UP000054350">
    <property type="component" value="Unassembled WGS sequence"/>
</dbReference>
<gene>
    <name evidence="3" type="ORF">AMAG_12256</name>
</gene>
<keyword evidence="2" id="KW-0812">Transmembrane</keyword>
<name>A0A0L0SXY3_ALLM3</name>
<evidence type="ECO:0000256" key="2">
    <source>
        <dbReference type="SAM" id="Phobius"/>
    </source>
</evidence>
<reference evidence="4" key="2">
    <citation type="submission" date="2009-11" db="EMBL/GenBank/DDBJ databases">
        <title>The Genome Sequence of Allomyces macrogynus strain ATCC 38327.</title>
        <authorList>
            <consortium name="The Broad Institute Genome Sequencing Platform"/>
            <person name="Russ C."/>
            <person name="Cuomo C."/>
            <person name="Shea T."/>
            <person name="Young S.K."/>
            <person name="Zeng Q."/>
            <person name="Koehrsen M."/>
            <person name="Haas B."/>
            <person name="Borodovsky M."/>
            <person name="Guigo R."/>
            <person name="Alvarado L."/>
            <person name="Berlin A."/>
            <person name="Borenstein D."/>
            <person name="Chen Z."/>
            <person name="Engels R."/>
            <person name="Freedman E."/>
            <person name="Gellesch M."/>
            <person name="Goldberg J."/>
            <person name="Griggs A."/>
            <person name="Gujja S."/>
            <person name="Heiman D."/>
            <person name="Hepburn T."/>
            <person name="Howarth C."/>
            <person name="Jen D."/>
            <person name="Larson L."/>
            <person name="Lewis B."/>
            <person name="Mehta T."/>
            <person name="Park D."/>
            <person name="Pearson M."/>
            <person name="Roberts A."/>
            <person name="Saif S."/>
            <person name="Shenoy N."/>
            <person name="Sisk P."/>
            <person name="Stolte C."/>
            <person name="Sykes S."/>
            <person name="Walk T."/>
            <person name="White J."/>
            <person name="Yandava C."/>
            <person name="Burger G."/>
            <person name="Gray M.W."/>
            <person name="Holland P.W.H."/>
            <person name="King N."/>
            <person name="Lang F.B.F."/>
            <person name="Roger A.J."/>
            <person name="Ruiz-Trillo I."/>
            <person name="Lander E."/>
            <person name="Nusbaum C."/>
        </authorList>
    </citation>
    <scope>NUCLEOTIDE SEQUENCE [LARGE SCALE GENOMIC DNA]</scope>
    <source>
        <strain evidence="4">ATCC 38327</strain>
    </source>
</reference>
<protein>
    <recommendedName>
        <fullName evidence="5">SAM domain-containing protein</fullName>
    </recommendedName>
</protein>
<accession>A0A0L0SXY3</accession>